<feature type="domain" description="Ig-like" evidence="3">
    <location>
        <begin position="128"/>
        <end position="213"/>
    </location>
</feature>
<feature type="transmembrane region" description="Helical" evidence="1">
    <location>
        <begin position="259"/>
        <end position="279"/>
    </location>
</feature>
<feature type="signal peptide" evidence="2">
    <location>
        <begin position="1"/>
        <end position="17"/>
    </location>
</feature>
<dbReference type="PANTHER" id="PTHR21063:SF4">
    <property type="entry name" value="CD48 ANTIGEN-RELATED"/>
    <property type="match status" value="1"/>
</dbReference>
<evidence type="ECO:0000256" key="1">
    <source>
        <dbReference type="SAM" id="Phobius"/>
    </source>
</evidence>
<protein>
    <recommendedName>
        <fullName evidence="3">Ig-like domain-containing protein</fullName>
    </recommendedName>
</protein>
<keyword evidence="2" id="KW-0732">Signal</keyword>
<dbReference type="EMBL" id="SOYY01000014">
    <property type="protein sequence ID" value="KAA0711860.1"/>
    <property type="molecule type" value="Genomic_DNA"/>
</dbReference>
<dbReference type="PANTHER" id="PTHR21063">
    <property type="entry name" value="LFA-3"/>
    <property type="match status" value="1"/>
</dbReference>
<evidence type="ECO:0000313" key="4">
    <source>
        <dbReference type="EMBL" id="KAA0711860.1"/>
    </source>
</evidence>
<dbReference type="Proteomes" id="UP000324632">
    <property type="component" value="Chromosome 14"/>
</dbReference>
<evidence type="ECO:0000313" key="5">
    <source>
        <dbReference type="Proteomes" id="UP000324632"/>
    </source>
</evidence>
<dbReference type="InterPro" id="IPR036179">
    <property type="entry name" value="Ig-like_dom_sf"/>
</dbReference>
<comment type="caution">
    <text evidence="4">The sequence shown here is derived from an EMBL/GenBank/DDBJ whole genome shotgun (WGS) entry which is preliminary data.</text>
</comment>
<sequence>MFLAFIIFCFCLNGVDPDEVKSLSVIEGDSVTLYSGITDIHRDDLILWTFGAKNSHLAKINRLQKEIVHDGDVGRFRERLQMDDRTGSLTITNISTDLTGRYHIEIISGNKVSSKNFTVSVYARLPVPVISQHFPQCSQSSSSSYCSVLCSVMNVTHVSLSWYKENSLLSSISVSDVKTTASLHLEVEYQDNDTYSCVIDNPITNHTQHLNISHVCPMIIISDFVHKVDDTEAMARLVLAVLVAAAGVVLVIYDIEAVIRLVISSLVVVATVAVLVYDVRSSGDGQKKSQSHLSNAVESHALTSVLEINAQESQ</sequence>
<evidence type="ECO:0000259" key="3">
    <source>
        <dbReference type="PROSITE" id="PS50835"/>
    </source>
</evidence>
<proteinExistence type="predicted"/>
<dbReference type="SUPFAM" id="SSF48726">
    <property type="entry name" value="Immunoglobulin"/>
    <property type="match status" value="2"/>
</dbReference>
<organism evidence="4 5">
    <name type="scientific">Triplophysa tibetana</name>
    <dbReference type="NCBI Taxonomy" id="1572043"/>
    <lineage>
        <taxon>Eukaryota</taxon>
        <taxon>Metazoa</taxon>
        <taxon>Chordata</taxon>
        <taxon>Craniata</taxon>
        <taxon>Vertebrata</taxon>
        <taxon>Euteleostomi</taxon>
        <taxon>Actinopterygii</taxon>
        <taxon>Neopterygii</taxon>
        <taxon>Teleostei</taxon>
        <taxon>Ostariophysi</taxon>
        <taxon>Cypriniformes</taxon>
        <taxon>Nemacheilidae</taxon>
        <taxon>Triplophysa</taxon>
    </lineage>
</organism>
<dbReference type="InterPro" id="IPR007110">
    <property type="entry name" value="Ig-like_dom"/>
</dbReference>
<dbReference type="InterPro" id="IPR003599">
    <property type="entry name" value="Ig_sub"/>
</dbReference>
<feature type="transmembrane region" description="Helical" evidence="1">
    <location>
        <begin position="233"/>
        <end position="253"/>
    </location>
</feature>
<keyword evidence="1" id="KW-0472">Membrane</keyword>
<dbReference type="Gene3D" id="2.60.40.10">
    <property type="entry name" value="Immunoglobulins"/>
    <property type="match status" value="2"/>
</dbReference>
<dbReference type="PROSITE" id="PS50835">
    <property type="entry name" value="IG_LIKE"/>
    <property type="match status" value="1"/>
</dbReference>
<dbReference type="InterPro" id="IPR013783">
    <property type="entry name" value="Ig-like_fold"/>
</dbReference>
<gene>
    <name evidence="4" type="ORF">E1301_Tti013465</name>
</gene>
<dbReference type="FunFam" id="2.60.40.10:FF:002431">
    <property type="entry name" value="Si:ch211-222k6.3"/>
    <property type="match status" value="1"/>
</dbReference>
<keyword evidence="1" id="KW-0812">Transmembrane</keyword>
<name>A0A5A9NQ71_9TELE</name>
<dbReference type="SMART" id="SM00409">
    <property type="entry name" value="IG"/>
    <property type="match status" value="1"/>
</dbReference>
<keyword evidence="5" id="KW-1185">Reference proteome</keyword>
<keyword evidence="1" id="KW-1133">Transmembrane helix</keyword>
<dbReference type="AlphaFoldDB" id="A0A5A9NQ71"/>
<accession>A0A5A9NQ71</accession>
<reference evidence="4 5" key="1">
    <citation type="journal article" date="2019" name="Mol. Ecol. Resour.">
        <title>Chromosome-level genome assembly of Triplophysa tibetana, a fish adapted to the harsh high-altitude environment of the Tibetan Plateau.</title>
        <authorList>
            <person name="Yang X."/>
            <person name="Liu H."/>
            <person name="Ma Z."/>
            <person name="Zou Y."/>
            <person name="Zou M."/>
            <person name="Mao Y."/>
            <person name="Li X."/>
            <person name="Wang H."/>
            <person name="Chen T."/>
            <person name="Wang W."/>
            <person name="Yang R."/>
        </authorList>
    </citation>
    <scope>NUCLEOTIDE SEQUENCE [LARGE SCALE GENOMIC DNA]</scope>
    <source>
        <strain evidence="4">TTIB1903HZAU</strain>
        <tissue evidence="4">Muscle</tissue>
    </source>
</reference>
<evidence type="ECO:0000256" key="2">
    <source>
        <dbReference type="SAM" id="SignalP"/>
    </source>
</evidence>
<dbReference type="CDD" id="cd00096">
    <property type="entry name" value="Ig"/>
    <property type="match status" value="1"/>
</dbReference>
<feature type="chain" id="PRO_5023022990" description="Ig-like domain-containing protein" evidence="2">
    <location>
        <begin position="18"/>
        <end position="314"/>
    </location>
</feature>